<dbReference type="GO" id="GO:0003700">
    <property type="term" value="F:DNA-binding transcription factor activity"/>
    <property type="evidence" value="ECO:0007669"/>
    <property type="project" value="InterPro"/>
</dbReference>
<protein>
    <submittedName>
        <fullName evidence="10">Transcriptional regulator, GntR family</fullName>
    </submittedName>
</protein>
<dbReference type="Proteomes" id="UP000198304">
    <property type="component" value="Unassembled WGS sequence"/>
</dbReference>
<keyword evidence="6" id="KW-0805">Transcription regulation</keyword>
<name>A0A239I4X8_9FIRM</name>
<keyword evidence="8" id="KW-0804">Transcription</keyword>
<reference evidence="10 11" key="1">
    <citation type="submission" date="2017-06" db="EMBL/GenBank/DDBJ databases">
        <authorList>
            <person name="Kim H.J."/>
            <person name="Triplett B.A."/>
        </authorList>
    </citation>
    <scope>NUCLEOTIDE SEQUENCE [LARGE SCALE GENOMIC DNA]</scope>
    <source>
        <strain evidence="10 11">SCA</strain>
    </source>
</reference>
<keyword evidence="7" id="KW-0238">DNA-binding</keyword>
<dbReference type="OrthoDB" id="9802328at2"/>
<dbReference type="InterPro" id="IPR015422">
    <property type="entry name" value="PyrdxlP-dep_Trfase_small"/>
</dbReference>
<dbReference type="CDD" id="cd00609">
    <property type="entry name" value="AAT_like"/>
    <property type="match status" value="1"/>
</dbReference>
<accession>A0A239I4X8</accession>
<dbReference type="PRINTS" id="PR00035">
    <property type="entry name" value="HTHGNTR"/>
</dbReference>
<keyword evidence="5" id="KW-0663">Pyridoxal phosphate</keyword>
<dbReference type="InterPro" id="IPR051446">
    <property type="entry name" value="HTH_trans_reg/aminotransferase"/>
</dbReference>
<dbReference type="AlphaFoldDB" id="A0A239I4X8"/>
<gene>
    <name evidence="10" type="ORF">SAMN05446037_102577</name>
</gene>
<comment type="cofactor">
    <cofactor evidence="1">
        <name>pyridoxal 5'-phosphate</name>
        <dbReference type="ChEBI" id="CHEBI:597326"/>
    </cofactor>
</comment>
<dbReference type="GO" id="GO:0003677">
    <property type="term" value="F:DNA binding"/>
    <property type="evidence" value="ECO:0007669"/>
    <property type="project" value="UniProtKB-KW"/>
</dbReference>
<dbReference type="Pfam" id="PF00392">
    <property type="entry name" value="GntR"/>
    <property type="match status" value="1"/>
</dbReference>
<sequence>MLDIDWKPDRNSPTQLHLQIAGYIKNKIARGEWLVGTKLPSQRTLSEVFGVNRSTIVAAMEELAAEGVIEGNSGGGTVIINNIWTLFPIERTYNWNNYISSGVHQTNPTIVQQINQAEFDPGIIRLGSCEPSNALVPCGMIQKILKKMTVSGKSLGYEEPRGTLHLRKELCKYLSTLGIEAEPSCVLITSGALQALQLISLGLLHSNSVVYLEKPSYLYSLRTFQSFGMQLSGIPLDEEGINIQELFARHRRKRGAMLFSIPTFHNPTGNVMSPERRKILIDKCGLERLPVIEDDVYREIWFDEQPPMPLKAFDKNGLVLYVGGMSKNMSPGLRIGWVVGSEQVIGRLADIKMQTDYGSSSLSQYVAAEMLASGLYTEHNEMMRKNVRIRRDVTIAALNRYFKGIASWNTPAGGYFIWLRLNDAISMHQLFVKALKNKILIHPGDLYEYHSNQYIRISYSNASLDEIDFGIKVLLQLVIEQLK</sequence>
<dbReference type="CDD" id="cd07377">
    <property type="entry name" value="WHTH_GntR"/>
    <property type="match status" value="1"/>
</dbReference>
<evidence type="ECO:0000256" key="5">
    <source>
        <dbReference type="ARBA" id="ARBA00022898"/>
    </source>
</evidence>
<dbReference type="InterPro" id="IPR015424">
    <property type="entry name" value="PyrdxlP-dep_Trfase"/>
</dbReference>
<dbReference type="InterPro" id="IPR004839">
    <property type="entry name" value="Aminotransferase_I/II_large"/>
</dbReference>
<evidence type="ECO:0000256" key="6">
    <source>
        <dbReference type="ARBA" id="ARBA00023015"/>
    </source>
</evidence>
<keyword evidence="3" id="KW-0032">Aminotransferase</keyword>
<comment type="similarity">
    <text evidence="2">In the C-terminal section; belongs to the class-I pyridoxal-phosphate-dependent aminotransferase family.</text>
</comment>
<dbReference type="PROSITE" id="PS50949">
    <property type="entry name" value="HTH_GNTR"/>
    <property type="match status" value="1"/>
</dbReference>
<dbReference type="SUPFAM" id="SSF46785">
    <property type="entry name" value="Winged helix' DNA-binding domain"/>
    <property type="match status" value="1"/>
</dbReference>
<dbReference type="SUPFAM" id="SSF53383">
    <property type="entry name" value="PLP-dependent transferases"/>
    <property type="match status" value="1"/>
</dbReference>
<dbReference type="EMBL" id="FZOJ01000025">
    <property type="protein sequence ID" value="SNS88675.1"/>
    <property type="molecule type" value="Genomic_DNA"/>
</dbReference>
<dbReference type="Pfam" id="PF00155">
    <property type="entry name" value="Aminotran_1_2"/>
    <property type="match status" value="1"/>
</dbReference>
<evidence type="ECO:0000313" key="10">
    <source>
        <dbReference type="EMBL" id="SNS88675.1"/>
    </source>
</evidence>
<evidence type="ECO:0000256" key="1">
    <source>
        <dbReference type="ARBA" id="ARBA00001933"/>
    </source>
</evidence>
<dbReference type="InterPro" id="IPR036390">
    <property type="entry name" value="WH_DNA-bd_sf"/>
</dbReference>
<dbReference type="RefSeq" id="WP_089284475.1">
    <property type="nucleotide sequence ID" value="NZ_FZOJ01000025.1"/>
</dbReference>
<dbReference type="Gene3D" id="3.40.640.10">
    <property type="entry name" value="Type I PLP-dependent aspartate aminotransferase-like (Major domain)"/>
    <property type="match status" value="1"/>
</dbReference>
<dbReference type="FunFam" id="3.40.640.10:FF:000023">
    <property type="entry name" value="Transcriptional regulator, GntR family"/>
    <property type="match status" value="1"/>
</dbReference>
<evidence type="ECO:0000256" key="3">
    <source>
        <dbReference type="ARBA" id="ARBA00022576"/>
    </source>
</evidence>
<dbReference type="InterPro" id="IPR036388">
    <property type="entry name" value="WH-like_DNA-bd_sf"/>
</dbReference>
<keyword evidence="4" id="KW-0808">Transferase</keyword>
<evidence type="ECO:0000259" key="9">
    <source>
        <dbReference type="PROSITE" id="PS50949"/>
    </source>
</evidence>
<dbReference type="Gene3D" id="3.90.1150.10">
    <property type="entry name" value="Aspartate Aminotransferase, domain 1"/>
    <property type="match status" value="1"/>
</dbReference>
<dbReference type="PANTHER" id="PTHR46577">
    <property type="entry name" value="HTH-TYPE TRANSCRIPTIONAL REGULATORY PROTEIN GABR"/>
    <property type="match status" value="1"/>
</dbReference>
<dbReference type="SMART" id="SM00345">
    <property type="entry name" value="HTH_GNTR"/>
    <property type="match status" value="1"/>
</dbReference>
<dbReference type="Gene3D" id="1.10.10.10">
    <property type="entry name" value="Winged helix-like DNA-binding domain superfamily/Winged helix DNA-binding domain"/>
    <property type="match status" value="1"/>
</dbReference>
<keyword evidence="11" id="KW-1185">Reference proteome</keyword>
<proteinExistence type="inferred from homology"/>
<dbReference type="GO" id="GO:0008483">
    <property type="term" value="F:transaminase activity"/>
    <property type="evidence" value="ECO:0007669"/>
    <property type="project" value="UniProtKB-KW"/>
</dbReference>
<evidence type="ECO:0000256" key="7">
    <source>
        <dbReference type="ARBA" id="ARBA00023125"/>
    </source>
</evidence>
<evidence type="ECO:0000256" key="4">
    <source>
        <dbReference type="ARBA" id="ARBA00022679"/>
    </source>
</evidence>
<dbReference type="PANTHER" id="PTHR46577:SF2">
    <property type="entry name" value="TRANSCRIPTIONAL REGULATORY PROTEIN"/>
    <property type="match status" value="1"/>
</dbReference>
<dbReference type="InterPro" id="IPR000524">
    <property type="entry name" value="Tscrpt_reg_HTH_GntR"/>
</dbReference>
<feature type="domain" description="HTH gntR-type" evidence="9">
    <location>
        <begin position="14"/>
        <end position="82"/>
    </location>
</feature>
<evidence type="ECO:0000256" key="2">
    <source>
        <dbReference type="ARBA" id="ARBA00005384"/>
    </source>
</evidence>
<dbReference type="InterPro" id="IPR015421">
    <property type="entry name" value="PyrdxlP-dep_Trfase_major"/>
</dbReference>
<organism evidence="10 11">
    <name type="scientific">Anaerovirgula multivorans</name>
    <dbReference type="NCBI Taxonomy" id="312168"/>
    <lineage>
        <taxon>Bacteria</taxon>
        <taxon>Bacillati</taxon>
        <taxon>Bacillota</taxon>
        <taxon>Clostridia</taxon>
        <taxon>Peptostreptococcales</taxon>
        <taxon>Natronincolaceae</taxon>
        <taxon>Anaerovirgula</taxon>
    </lineage>
</organism>
<dbReference type="GO" id="GO:0030170">
    <property type="term" value="F:pyridoxal phosphate binding"/>
    <property type="evidence" value="ECO:0007669"/>
    <property type="project" value="InterPro"/>
</dbReference>
<evidence type="ECO:0000256" key="8">
    <source>
        <dbReference type="ARBA" id="ARBA00023163"/>
    </source>
</evidence>
<evidence type="ECO:0000313" key="11">
    <source>
        <dbReference type="Proteomes" id="UP000198304"/>
    </source>
</evidence>